<dbReference type="GO" id="GO:0036444">
    <property type="term" value="P:calcium import into the mitochondrion"/>
    <property type="evidence" value="ECO:0007669"/>
    <property type="project" value="TreeGrafter"/>
</dbReference>
<evidence type="ECO:0000256" key="9">
    <source>
        <dbReference type="ARBA" id="ARBA00022946"/>
    </source>
</evidence>
<evidence type="ECO:0000256" key="13">
    <source>
        <dbReference type="ARBA" id="ARBA00038333"/>
    </source>
</evidence>
<evidence type="ECO:0000256" key="1">
    <source>
        <dbReference type="ARBA" id="ARBA00004273"/>
    </source>
</evidence>
<dbReference type="GO" id="GO:0051560">
    <property type="term" value="P:mitochondrial calcium ion homeostasis"/>
    <property type="evidence" value="ECO:0007669"/>
    <property type="project" value="TreeGrafter"/>
</dbReference>
<evidence type="ECO:0000256" key="7">
    <source>
        <dbReference type="ARBA" id="ARBA00022792"/>
    </source>
</evidence>
<keyword evidence="11" id="KW-0496">Mitochondrion</keyword>
<organism evidence="15 16">
    <name type="scientific">Acacia crassicarpa</name>
    <name type="common">northern wattle</name>
    <dbReference type="NCBI Taxonomy" id="499986"/>
    <lineage>
        <taxon>Eukaryota</taxon>
        <taxon>Viridiplantae</taxon>
        <taxon>Streptophyta</taxon>
        <taxon>Embryophyta</taxon>
        <taxon>Tracheophyta</taxon>
        <taxon>Spermatophyta</taxon>
        <taxon>Magnoliopsida</taxon>
        <taxon>eudicotyledons</taxon>
        <taxon>Gunneridae</taxon>
        <taxon>Pentapetalae</taxon>
        <taxon>rosids</taxon>
        <taxon>fabids</taxon>
        <taxon>Fabales</taxon>
        <taxon>Fabaceae</taxon>
        <taxon>Caesalpinioideae</taxon>
        <taxon>mimosoid clade</taxon>
        <taxon>Acacieae</taxon>
        <taxon>Acacia</taxon>
    </lineage>
</organism>
<evidence type="ECO:0000256" key="11">
    <source>
        <dbReference type="ARBA" id="ARBA00023128"/>
    </source>
</evidence>
<reference evidence="15" key="1">
    <citation type="submission" date="2023-10" db="EMBL/GenBank/DDBJ databases">
        <title>Chromosome-level genome of the transformable northern wattle, Acacia crassicarpa.</title>
        <authorList>
            <person name="Massaro I."/>
            <person name="Sinha N.R."/>
            <person name="Poethig S."/>
            <person name="Leichty A.R."/>
        </authorList>
    </citation>
    <scope>NUCLEOTIDE SEQUENCE</scope>
    <source>
        <strain evidence="15">Acra3RX</strain>
        <tissue evidence="15">Leaf</tissue>
    </source>
</reference>
<gene>
    <name evidence="15" type="ORF">QN277_026363</name>
</gene>
<accession>A0AAE1K4D4</accession>
<dbReference type="SMART" id="SM00054">
    <property type="entry name" value="EFh"/>
    <property type="match status" value="3"/>
</dbReference>
<dbReference type="SUPFAM" id="SSF47473">
    <property type="entry name" value="EF-hand"/>
    <property type="match status" value="2"/>
</dbReference>
<dbReference type="Pfam" id="PF00036">
    <property type="entry name" value="EF-hand_1"/>
    <property type="match status" value="1"/>
</dbReference>
<dbReference type="PANTHER" id="PTHR12294">
    <property type="entry name" value="EF HAND DOMAIN FAMILY A1,A2-RELATED"/>
    <property type="match status" value="1"/>
</dbReference>
<dbReference type="GO" id="GO:0005509">
    <property type="term" value="F:calcium ion binding"/>
    <property type="evidence" value="ECO:0007669"/>
    <property type="project" value="InterPro"/>
</dbReference>
<dbReference type="GO" id="GO:1990246">
    <property type="term" value="C:uniplex complex"/>
    <property type="evidence" value="ECO:0007669"/>
    <property type="project" value="TreeGrafter"/>
</dbReference>
<keyword evidence="8" id="KW-0106">Calcium</keyword>
<dbReference type="GO" id="GO:0005758">
    <property type="term" value="C:mitochondrial intermembrane space"/>
    <property type="evidence" value="ECO:0007669"/>
    <property type="project" value="UniProtKB-SubCell"/>
</dbReference>
<comment type="caution">
    <text evidence="15">The sequence shown here is derived from an EMBL/GenBank/DDBJ whole genome shotgun (WGS) entry which is preliminary data.</text>
</comment>
<protein>
    <recommendedName>
        <fullName evidence="14">EF-hand domain-containing protein</fullName>
    </recommendedName>
</protein>
<dbReference type="Proteomes" id="UP001293593">
    <property type="component" value="Unassembled WGS sequence"/>
</dbReference>
<dbReference type="CDD" id="cd00051">
    <property type="entry name" value="EFh"/>
    <property type="match status" value="1"/>
</dbReference>
<keyword evidence="9" id="KW-0809">Transit peptide</keyword>
<keyword evidence="6" id="KW-0677">Repeat</keyword>
<dbReference type="PROSITE" id="PS00018">
    <property type="entry name" value="EF_HAND_1"/>
    <property type="match status" value="2"/>
</dbReference>
<keyword evidence="4" id="KW-0109">Calcium transport</keyword>
<comment type="subcellular location">
    <subcellularLocation>
        <location evidence="1">Mitochondrion inner membrane</location>
    </subcellularLocation>
    <subcellularLocation>
        <location evidence="2">Mitochondrion intermembrane space</location>
    </subcellularLocation>
</comment>
<keyword evidence="10" id="KW-0406">Ion transport</keyword>
<evidence type="ECO:0000256" key="4">
    <source>
        <dbReference type="ARBA" id="ARBA00022568"/>
    </source>
</evidence>
<evidence type="ECO:0000259" key="14">
    <source>
        <dbReference type="PROSITE" id="PS50222"/>
    </source>
</evidence>
<name>A0AAE1K4D4_9FABA</name>
<evidence type="ECO:0000256" key="6">
    <source>
        <dbReference type="ARBA" id="ARBA00022737"/>
    </source>
</evidence>
<proteinExistence type="inferred from homology"/>
<comment type="similarity">
    <text evidence="13">Belongs to the MICU1 family. MICU1 subfamily.</text>
</comment>
<keyword evidence="12" id="KW-0472">Membrane</keyword>
<dbReference type="InterPro" id="IPR039800">
    <property type="entry name" value="MICU1/2/3"/>
</dbReference>
<evidence type="ECO:0000256" key="3">
    <source>
        <dbReference type="ARBA" id="ARBA00022448"/>
    </source>
</evidence>
<dbReference type="CDD" id="cd15900">
    <property type="entry name" value="EFh_MICU"/>
    <property type="match status" value="1"/>
</dbReference>
<feature type="domain" description="EF-hand" evidence="14">
    <location>
        <begin position="227"/>
        <end position="262"/>
    </location>
</feature>
<keyword evidence="7" id="KW-0999">Mitochondrion inner membrane</keyword>
<dbReference type="PANTHER" id="PTHR12294:SF1">
    <property type="entry name" value="CALCIUM UPTAKE PROTEIN 1, MITOCHONDRIAL"/>
    <property type="match status" value="1"/>
</dbReference>
<dbReference type="Gene3D" id="1.10.238.10">
    <property type="entry name" value="EF-hand"/>
    <property type="match status" value="3"/>
</dbReference>
<dbReference type="PROSITE" id="PS50222">
    <property type="entry name" value="EF_HAND_2"/>
    <property type="match status" value="2"/>
</dbReference>
<evidence type="ECO:0000256" key="2">
    <source>
        <dbReference type="ARBA" id="ARBA00004569"/>
    </source>
</evidence>
<keyword evidence="16" id="KW-1185">Reference proteome</keyword>
<feature type="domain" description="EF-hand" evidence="14">
    <location>
        <begin position="409"/>
        <end position="444"/>
    </location>
</feature>
<evidence type="ECO:0000256" key="10">
    <source>
        <dbReference type="ARBA" id="ARBA00023065"/>
    </source>
</evidence>
<dbReference type="InterPro" id="IPR002048">
    <property type="entry name" value="EF_hand_dom"/>
</dbReference>
<keyword evidence="5" id="KW-0479">Metal-binding</keyword>
<dbReference type="Pfam" id="PF13833">
    <property type="entry name" value="EF-hand_8"/>
    <property type="match status" value="1"/>
</dbReference>
<dbReference type="EMBL" id="JAWXYG010000008">
    <property type="protein sequence ID" value="KAK4265294.1"/>
    <property type="molecule type" value="Genomic_DNA"/>
</dbReference>
<evidence type="ECO:0000313" key="15">
    <source>
        <dbReference type="EMBL" id="KAK4265294.1"/>
    </source>
</evidence>
<dbReference type="Pfam" id="PF13202">
    <property type="entry name" value="EF-hand_5"/>
    <property type="match status" value="1"/>
</dbReference>
<sequence length="471" mass="53160">MFSWTSLARFRRSFHRAPSIRPLVGARAFFSQSQPSTLSSSTSASAAGGFRDGGNKTDFDKLLTSVTGLAVVGSALGLWYYSNSLGENTVKAFADHARDEDKLQQQCKPQNKSSFLFNDSFRRRVFFKYEKRIRLQSPPEKVFEYFASVRPAGSREVFMTPADLMRAVVPVFPPSGSSHVRGGSLPGEQHPGELSCSPSQFFMLFDTNNDGLISFPEYIFFVTLLSIPESSFQVAFKMFDLDNNGHIDKQEFNKVMALMRSQHKQGDVTEVEDGGLLQYFFGKEGKDGLDIEKFDQFLRNLHEEILRLEFSHYDYNERGSISAREFGLSLVASADINHINKLLDLVDELENDSHLRDIRITFEEFKAFAKLRTRLQTFSLALFSYGKINGTLTKTDFQRAASQVCGVTITDNVVDIIFYVFDANRDGDLSADEFIRVIQMRQDNSSRLGCRSTLSCLLNCAKNCSSSKLQF</sequence>
<keyword evidence="3" id="KW-0813">Transport</keyword>
<evidence type="ECO:0000256" key="8">
    <source>
        <dbReference type="ARBA" id="ARBA00022837"/>
    </source>
</evidence>
<dbReference type="InterPro" id="IPR018247">
    <property type="entry name" value="EF_Hand_1_Ca_BS"/>
</dbReference>
<dbReference type="AlphaFoldDB" id="A0AAE1K4D4"/>
<evidence type="ECO:0000313" key="16">
    <source>
        <dbReference type="Proteomes" id="UP001293593"/>
    </source>
</evidence>
<evidence type="ECO:0000256" key="12">
    <source>
        <dbReference type="ARBA" id="ARBA00023136"/>
    </source>
</evidence>
<dbReference type="InterPro" id="IPR011992">
    <property type="entry name" value="EF-hand-dom_pair"/>
</dbReference>
<evidence type="ECO:0000256" key="5">
    <source>
        <dbReference type="ARBA" id="ARBA00022723"/>
    </source>
</evidence>